<keyword evidence="1" id="KW-0853">WD repeat</keyword>
<evidence type="ECO:0000256" key="1">
    <source>
        <dbReference type="ARBA" id="ARBA00022574"/>
    </source>
</evidence>
<sequence length="478" mass="53283">MAKDLPGFYFDIERNRYFPLSSRPSPVIAEGSSTQRNALLHKRPCVETEPWPTTTPSAIVHRTRNLLSSEALNQRILNSQINLVTQGRSLLNHEVQCSRLASTSRFDFSQTASFGNITEFCSATSEDGLTRRYIGDDKGWFYTCTVYSDVSSDNRLQDLNHYPPIETPSAQMYMWPPEINLHSLSQVSSIKISGHNCVTTCFGPVTKVAVQDLHASGRTTLITFNQVHDVRASHFQDSTLILGAKGKAVHIPNIDVSGSVQYLNNPQNSDIFAVDRDKNLVYTGARNGSITRHDLRVPSEKNGQWLFQSRFSAGKDNTVPSSVLYLKLVQDSQLLVSQMNGELCTYDTRFPMKNTPSRIFRGHRNSVTQKLGICLDPGNDFIFAAGEDHRIRGWSLRTGKALHDDSSASASASATSISMASSSSCSSWNQFRSPFKTSFPTPVPTMQVTEERDGSLCLWAGSQQTLYRYFLGQYSKET</sequence>
<organism evidence="3 4">
    <name type="scientific">Lentinula aff. detonsa</name>
    <dbReference type="NCBI Taxonomy" id="2804958"/>
    <lineage>
        <taxon>Eukaryota</taxon>
        <taxon>Fungi</taxon>
        <taxon>Dikarya</taxon>
        <taxon>Basidiomycota</taxon>
        <taxon>Agaricomycotina</taxon>
        <taxon>Agaricomycetes</taxon>
        <taxon>Agaricomycetidae</taxon>
        <taxon>Agaricales</taxon>
        <taxon>Marasmiineae</taxon>
        <taxon>Omphalotaceae</taxon>
        <taxon>Lentinula</taxon>
    </lineage>
</organism>
<dbReference type="InterPro" id="IPR015943">
    <property type="entry name" value="WD40/YVTN_repeat-like_dom_sf"/>
</dbReference>
<protein>
    <recommendedName>
        <fullName evidence="5">WD40 repeat-like protein</fullName>
    </recommendedName>
</protein>
<dbReference type="SUPFAM" id="SSF101908">
    <property type="entry name" value="Putative isomerase YbhE"/>
    <property type="match status" value="1"/>
</dbReference>
<dbReference type="AlphaFoldDB" id="A0AA38NPF5"/>
<accession>A0AA38NPF5</accession>
<dbReference type="Gene3D" id="2.130.10.10">
    <property type="entry name" value="YVTN repeat-like/Quinoprotein amine dehydrogenase"/>
    <property type="match status" value="1"/>
</dbReference>
<dbReference type="InterPro" id="IPR052254">
    <property type="entry name" value="CUL4-DDB1_E3_ligase_receptor"/>
</dbReference>
<gene>
    <name evidence="3" type="ORF">GGU10DRAFT_293973</name>
</gene>
<dbReference type="EMBL" id="MU793370">
    <property type="protein sequence ID" value="KAJ3784625.1"/>
    <property type="molecule type" value="Genomic_DNA"/>
</dbReference>
<proteinExistence type="predicted"/>
<dbReference type="Proteomes" id="UP001163798">
    <property type="component" value="Unassembled WGS sequence"/>
</dbReference>
<evidence type="ECO:0000313" key="4">
    <source>
        <dbReference type="Proteomes" id="UP001163798"/>
    </source>
</evidence>
<reference evidence="3" key="1">
    <citation type="submission" date="2022-08" db="EMBL/GenBank/DDBJ databases">
        <authorList>
            <consortium name="DOE Joint Genome Institute"/>
            <person name="Min B."/>
            <person name="Riley R."/>
            <person name="Sierra-Patev S."/>
            <person name="Naranjo-Ortiz M."/>
            <person name="Looney B."/>
            <person name="Konkel Z."/>
            <person name="Slot J.C."/>
            <person name="Sakamoto Y."/>
            <person name="Steenwyk J.L."/>
            <person name="Rokas A."/>
            <person name="Carro J."/>
            <person name="Camarero S."/>
            <person name="Ferreira P."/>
            <person name="Molpeceres G."/>
            <person name="Ruiz-Duenas F.J."/>
            <person name="Serrano A."/>
            <person name="Henrissat B."/>
            <person name="Drula E."/>
            <person name="Hughes K.W."/>
            <person name="Mata J.L."/>
            <person name="Ishikawa N.K."/>
            <person name="Vargas-Isla R."/>
            <person name="Ushijima S."/>
            <person name="Smith C.A."/>
            <person name="Ahrendt S."/>
            <person name="Andreopoulos W."/>
            <person name="He G."/>
            <person name="Labutti K."/>
            <person name="Lipzen A."/>
            <person name="Ng V."/>
            <person name="Sandor L."/>
            <person name="Barry K."/>
            <person name="Martinez A.T."/>
            <person name="Xiao Y."/>
            <person name="Gibbons J.G."/>
            <person name="Terashima K."/>
            <person name="Hibbett D.S."/>
            <person name="Grigoriev I.V."/>
        </authorList>
    </citation>
    <scope>NUCLEOTIDE SEQUENCE</scope>
    <source>
        <strain evidence="3">TFB10291</strain>
    </source>
</reference>
<keyword evidence="4" id="KW-1185">Reference proteome</keyword>
<evidence type="ECO:0000256" key="2">
    <source>
        <dbReference type="ARBA" id="ARBA00022737"/>
    </source>
</evidence>
<evidence type="ECO:0008006" key="5">
    <source>
        <dbReference type="Google" id="ProtNLM"/>
    </source>
</evidence>
<name>A0AA38NPF5_9AGAR</name>
<comment type="caution">
    <text evidence="3">The sequence shown here is derived from an EMBL/GenBank/DDBJ whole genome shotgun (WGS) entry which is preliminary data.</text>
</comment>
<keyword evidence="2" id="KW-0677">Repeat</keyword>
<dbReference type="PANTHER" id="PTHR44472:SF1">
    <property type="entry name" value="DDB1 AND CUL4 ASSOCIATED FACTOR 4"/>
    <property type="match status" value="1"/>
</dbReference>
<evidence type="ECO:0000313" key="3">
    <source>
        <dbReference type="EMBL" id="KAJ3784625.1"/>
    </source>
</evidence>
<dbReference type="PANTHER" id="PTHR44472">
    <property type="entry name" value="DDB1- AND CUL4-ASSOCIATED FACTOR 4-RELATED"/>
    <property type="match status" value="1"/>
</dbReference>